<evidence type="ECO:0000313" key="3">
    <source>
        <dbReference type="Proteomes" id="UP000181917"/>
    </source>
</evidence>
<keyword evidence="1" id="KW-0732">Signal</keyword>
<accession>A0A1H1FW24</accession>
<feature type="chain" id="PRO_5038960188" description="Lipoprotein" evidence="1">
    <location>
        <begin position="20"/>
        <end position="257"/>
    </location>
</feature>
<name>A0A1H1FW24_9MICC</name>
<dbReference type="AlphaFoldDB" id="A0A1H1FW24"/>
<evidence type="ECO:0000313" key="2">
    <source>
        <dbReference type="EMBL" id="SDR04868.1"/>
    </source>
</evidence>
<dbReference type="PROSITE" id="PS51257">
    <property type="entry name" value="PROKAR_LIPOPROTEIN"/>
    <property type="match status" value="1"/>
</dbReference>
<evidence type="ECO:0008006" key="4">
    <source>
        <dbReference type="Google" id="ProtNLM"/>
    </source>
</evidence>
<organism evidence="2 3">
    <name type="scientific">Crystallibacter crystallopoietes</name>
    <dbReference type="NCBI Taxonomy" id="37928"/>
    <lineage>
        <taxon>Bacteria</taxon>
        <taxon>Bacillati</taxon>
        <taxon>Actinomycetota</taxon>
        <taxon>Actinomycetes</taxon>
        <taxon>Micrococcales</taxon>
        <taxon>Micrococcaceae</taxon>
        <taxon>Crystallibacter</taxon>
    </lineage>
</organism>
<gene>
    <name evidence="2" type="ORF">SAMN04489742_3674</name>
</gene>
<dbReference type="EMBL" id="FNKH01000002">
    <property type="protein sequence ID" value="SDR04868.1"/>
    <property type="molecule type" value="Genomic_DNA"/>
</dbReference>
<keyword evidence="3" id="KW-1185">Reference proteome</keyword>
<feature type="signal peptide" evidence="1">
    <location>
        <begin position="1"/>
        <end position="19"/>
    </location>
</feature>
<dbReference type="Proteomes" id="UP000181917">
    <property type="component" value="Unassembled WGS sequence"/>
</dbReference>
<dbReference type="STRING" id="37928.SAMN04489742_3674"/>
<reference evidence="2 3" key="1">
    <citation type="submission" date="2016-10" db="EMBL/GenBank/DDBJ databases">
        <authorList>
            <person name="de Groot N.N."/>
        </authorList>
    </citation>
    <scope>NUCLEOTIDE SEQUENCE [LARGE SCALE GENOMIC DNA]</scope>
    <source>
        <strain evidence="2 3">DSM 20117</strain>
    </source>
</reference>
<protein>
    <recommendedName>
        <fullName evidence="4">Lipoprotein</fullName>
    </recommendedName>
</protein>
<dbReference type="RefSeq" id="WP_074701841.1">
    <property type="nucleotide sequence ID" value="NZ_CP018863.1"/>
</dbReference>
<proteinExistence type="predicted"/>
<evidence type="ECO:0000256" key="1">
    <source>
        <dbReference type="SAM" id="SignalP"/>
    </source>
</evidence>
<sequence>MKPGTAAVLLISLSLSACAVPGGTALRQSGPVSTELAGEDDYPWHTDIVATTFWVGEILDPNTSDGSQELSTYDSHWMESYGGCDGVVIDGVCNTERRTAENGYAPLNMEPKENYFYLDLPFDDLNNPQAFATRAKVIPWADHPGYAGKSADKSFSYMKNRWVRLRKGDRVCYGQVQDAGPNVYDDAAYVFGNDDPRPANTRFNGAGLDVSPALNGCLKFSQLNGSQDRVDWQFVEAKNVPEGPWKKIVTTSPVQHR</sequence>
<dbReference type="OrthoDB" id="186568at2"/>
<dbReference type="KEGG" id="acry:AC20117_21000"/>